<evidence type="ECO:0000256" key="1">
    <source>
        <dbReference type="SAM" id="Phobius"/>
    </source>
</evidence>
<keyword evidence="3" id="KW-1185">Reference proteome</keyword>
<feature type="transmembrane region" description="Helical" evidence="1">
    <location>
        <begin position="33"/>
        <end position="54"/>
    </location>
</feature>
<reference evidence="2 3" key="1">
    <citation type="submission" date="2024-01" db="EMBL/GenBank/DDBJ databases">
        <authorList>
            <consortium name="Genoscope - CEA"/>
            <person name="William W."/>
        </authorList>
    </citation>
    <scope>NUCLEOTIDE SEQUENCE [LARGE SCALE GENOMIC DNA]</scope>
    <source>
        <strain evidence="2 3">29B2s-10</strain>
    </source>
</reference>
<dbReference type="Proteomes" id="UP001497600">
    <property type="component" value="Chromosome E"/>
</dbReference>
<dbReference type="EMBL" id="OZ004257">
    <property type="protein sequence ID" value="CAK7909570.1"/>
    <property type="molecule type" value="Genomic_DNA"/>
</dbReference>
<protein>
    <submittedName>
        <fullName evidence="2">Uncharacterized protein</fullName>
    </submittedName>
</protein>
<name>A0ABP0EDP4_9ASCO</name>
<gene>
    <name evidence="2" type="ORF">CAAN4_E15500</name>
</gene>
<organism evidence="2 3">
    <name type="scientific">[Candida] anglica</name>
    <dbReference type="NCBI Taxonomy" id="148631"/>
    <lineage>
        <taxon>Eukaryota</taxon>
        <taxon>Fungi</taxon>
        <taxon>Dikarya</taxon>
        <taxon>Ascomycota</taxon>
        <taxon>Saccharomycotina</taxon>
        <taxon>Pichiomycetes</taxon>
        <taxon>Debaryomycetaceae</taxon>
        <taxon>Kurtzmaniella</taxon>
    </lineage>
</organism>
<proteinExistence type="predicted"/>
<sequence length="108" mass="12721">MSLFINAITTVGQIQIDQLLRLEQFIITICRNLILLLLTPLFTISLLECVTYCYRLVSKSTKNTLEFAKFESTFKQLRSQTWRLHYEWLTRVLGRHDQVNPEQAKLTT</sequence>
<accession>A0ABP0EDP4</accession>
<evidence type="ECO:0000313" key="2">
    <source>
        <dbReference type="EMBL" id="CAK7909570.1"/>
    </source>
</evidence>
<evidence type="ECO:0000313" key="3">
    <source>
        <dbReference type="Proteomes" id="UP001497600"/>
    </source>
</evidence>
<keyword evidence="1" id="KW-0472">Membrane</keyword>
<keyword evidence="1" id="KW-1133">Transmembrane helix</keyword>
<keyword evidence="1" id="KW-0812">Transmembrane</keyword>